<feature type="domain" description="Coenzyme Q-binding protein COQ10 START" evidence="5">
    <location>
        <begin position="499"/>
        <end position="648"/>
    </location>
</feature>
<dbReference type="InterPro" id="IPR044996">
    <property type="entry name" value="COQ10-like"/>
</dbReference>
<evidence type="ECO:0000313" key="7">
    <source>
        <dbReference type="Proteomes" id="UP000053664"/>
    </source>
</evidence>
<dbReference type="GeneID" id="19319536"/>
<dbReference type="Proteomes" id="UP000053664">
    <property type="component" value="Unassembled WGS sequence"/>
</dbReference>
<dbReference type="Pfam" id="PF03364">
    <property type="entry name" value="Polyketide_cyc"/>
    <property type="match status" value="1"/>
</dbReference>
<reference evidence="6 7" key="1">
    <citation type="journal article" date="2013" name="Plant Cell">
        <title>The transition from a phytopathogenic smut ancestor to an anamorphic biocontrol agent deciphered by comparative whole-genome analysis.</title>
        <authorList>
            <person name="Lefebvre F."/>
            <person name="Joly D.L."/>
            <person name="Labbe C."/>
            <person name="Teichmann B."/>
            <person name="Linning R."/>
            <person name="Belzile F."/>
            <person name="Bakkeren G."/>
            <person name="Belanger R.R."/>
        </authorList>
    </citation>
    <scope>NUCLEOTIDE SEQUENCE [LARGE SCALE GENOMIC DNA]</scope>
    <source>
        <strain evidence="6 7">PF-1</strain>
    </source>
</reference>
<dbReference type="AlphaFoldDB" id="A0A061H454"/>
<dbReference type="PANTHER" id="PTHR12901:SF10">
    <property type="entry name" value="COENZYME Q-BINDING PROTEIN COQ10, MITOCHONDRIAL"/>
    <property type="match status" value="1"/>
</dbReference>
<evidence type="ECO:0000259" key="5">
    <source>
        <dbReference type="Pfam" id="PF03364"/>
    </source>
</evidence>
<comment type="similarity">
    <text evidence="1">Belongs to the COQ10 family.</text>
</comment>
<proteinExistence type="inferred from homology"/>
<dbReference type="GO" id="GO:0005739">
    <property type="term" value="C:mitochondrion"/>
    <property type="evidence" value="ECO:0007669"/>
    <property type="project" value="TreeGrafter"/>
</dbReference>
<dbReference type="eggNOG" id="KOG4288">
    <property type="taxonomic scope" value="Eukaryota"/>
</dbReference>
<dbReference type="Gene3D" id="3.40.50.720">
    <property type="entry name" value="NAD(P)-binding Rossmann-like Domain"/>
    <property type="match status" value="1"/>
</dbReference>
<dbReference type="InterPro" id="IPR036291">
    <property type="entry name" value="NAD(P)-bd_dom_sf"/>
</dbReference>
<dbReference type="eggNOG" id="KOG3177">
    <property type="taxonomic scope" value="Eukaryota"/>
</dbReference>
<sequence length="660" mass="70140">MALQHTLLIVGGSGFLGSAISKQALAKGWKVISISPSGKPYLSPAGHRPSWSSSPNISWHAADALDPASYSHLAAQCTAAVHTVGILLEADYKPKDKGLLGVIGGALQGVAKGWGYAGPSSQNPLQDDRTSGKRRQMSYEVMNRDSAVSVAHTFLSALQKRQAERGSTSDPPSPAPFVYISAEDLFRPVVDARYITTKRQAEKMITRLSEQYGQALVRRAPAGSSGRAAPAEFLDADGAGLSLELQDEAASSSASVEVGAAAAADSLPVELLRPVFMRPGLMYEPHKRPLSTLPAAILEASAAFHKSPPLPLPLPTPASLLSSAYTPASLRPLAKLLTTPPLHIDTVAKAVCKAIEDDAIRGPIDPLQIRRLAGWREEGGAAAAKAAAAEVDPAHLVHPSHRPGAPDPAAAATAARKLDSGNPFAATTQPHHRRFSSVAGRRTQRSLSPSHRRRSFFSLPDLGKLASSTINAATGSGDGASGHTDEHGRQVYETQRILSHSVPLLYRVVSDVDAYEHFVPYCQSSTVLGDEPRFKAAAERGEAASDGADTAVLADLSVGFGSFQERYTSQVRMKKDAWVSAEAVQPNPIFKHLSTVWTFEPIASPSSPGAPEKTQVTFRLCYAFRNPLYATVAGGVFERMSAQMMHAFQQRAREVAAASA</sequence>
<dbReference type="RefSeq" id="XP_007881166.1">
    <property type="nucleotide sequence ID" value="XM_007882975.1"/>
</dbReference>
<protein>
    <recommendedName>
        <fullName evidence="5">Coenzyme Q-binding protein COQ10 START domain-containing protein</fullName>
    </recommendedName>
</protein>
<comment type="subunit">
    <text evidence="2">Interacts with coenzyme Q.</text>
</comment>
<evidence type="ECO:0000313" key="6">
    <source>
        <dbReference type="EMBL" id="EPQ27164.1"/>
    </source>
</evidence>
<dbReference type="OrthoDB" id="276721at2759"/>
<evidence type="ECO:0000256" key="1">
    <source>
        <dbReference type="ARBA" id="ARBA00006885"/>
    </source>
</evidence>
<dbReference type="HOGENOM" id="CLU_425892_0_0_1"/>
<dbReference type="KEGG" id="pfp:PFL1_05445"/>
<dbReference type="CDD" id="cd07813">
    <property type="entry name" value="COQ10p_like"/>
    <property type="match status" value="1"/>
</dbReference>
<dbReference type="GO" id="GO:0045333">
    <property type="term" value="P:cellular respiration"/>
    <property type="evidence" value="ECO:0007669"/>
    <property type="project" value="InterPro"/>
</dbReference>
<dbReference type="GO" id="GO:0048039">
    <property type="term" value="F:ubiquinone binding"/>
    <property type="evidence" value="ECO:0007669"/>
    <property type="project" value="InterPro"/>
</dbReference>
<feature type="region of interest" description="Disordered" evidence="4">
    <location>
        <begin position="421"/>
        <end position="454"/>
    </location>
</feature>
<evidence type="ECO:0000256" key="3">
    <source>
        <dbReference type="ARBA" id="ARBA00024947"/>
    </source>
</evidence>
<dbReference type="InterPro" id="IPR005031">
    <property type="entry name" value="COQ10_START"/>
</dbReference>
<name>A0A061H454_9BASI</name>
<dbReference type="EMBL" id="KE361641">
    <property type="protein sequence ID" value="EPQ27164.1"/>
    <property type="molecule type" value="Genomic_DNA"/>
</dbReference>
<dbReference type="InterPro" id="IPR023393">
    <property type="entry name" value="START-like_dom_sf"/>
</dbReference>
<accession>A0A061H454</accession>
<gene>
    <name evidence="6" type="ORF">PFL1_05445</name>
</gene>
<dbReference type="SUPFAM" id="SSF51735">
    <property type="entry name" value="NAD(P)-binding Rossmann-fold domains"/>
    <property type="match status" value="1"/>
</dbReference>
<dbReference type="SUPFAM" id="SSF55961">
    <property type="entry name" value="Bet v1-like"/>
    <property type="match status" value="1"/>
</dbReference>
<evidence type="ECO:0000256" key="2">
    <source>
        <dbReference type="ARBA" id="ARBA00011814"/>
    </source>
</evidence>
<comment type="function">
    <text evidence="3">Required for the function of coenzyme Q in the respiratory chain. May serve as a chaperone or may be involved in the transport of Q6 from its site of synthesis to the catalytic sites of the respiratory complexes.</text>
</comment>
<organism evidence="6 7">
    <name type="scientific">Pseudozyma flocculosa PF-1</name>
    <dbReference type="NCBI Taxonomy" id="1277687"/>
    <lineage>
        <taxon>Eukaryota</taxon>
        <taxon>Fungi</taxon>
        <taxon>Dikarya</taxon>
        <taxon>Basidiomycota</taxon>
        <taxon>Ustilaginomycotina</taxon>
        <taxon>Ustilaginomycetes</taxon>
        <taxon>Ustilaginales</taxon>
        <taxon>Ustilaginaceae</taxon>
        <taxon>Pseudozyma</taxon>
    </lineage>
</organism>
<evidence type="ECO:0000256" key="4">
    <source>
        <dbReference type="SAM" id="MobiDB-lite"/>
    </source>
</evidence>
<dbReference type="PANTHER" id="PTHR12901">
    <property type="entry name" value="SPERM PROTEIN HOMOLOG"/>
    <property type="match status" value="1"/>
</dbReference>
<dbReference type="Gene3D" id="3.30.530.20">
    <property type="match status" value="1"/>
</dbReference>